<dbReference type="InterPro" id="IPR001870">
    <property type="entry name" value="B30.2/SPRY"/>
</dbReference>
<accession>A0ABP1Q4A0</accession>
<dbReference type="InterPro" id="IPR057987">
    <property type="entry name" value="TPR_RNF123/RKP"/>
</dbReference>
<keyword evidence="2" id="KW-0863">Zinc-finger</keyword>
<dbReference type="PANTHER" id="PTHR13363:SF5">
    <property type="entry name" value="E3 UBIQUITIN-PROTEIN LIGASE RNF123"/>
    <property type="match status" value="1"/>
</dbReference>
<dbReference type="InterPro" id="IPR013083">
    <property type="entry name" value="Znf_RING/FYVE/PHD"/>
</dbReference>
<name>A0ABP1Q4A0_9HEXA</name>
<proteinExistence type="predicted"/>
<dbReference type="PANTHER" id="PTHR13363">
    <property type="entry name" value="RING FINGER AND SRY DOMAIN-CONTAINING"/>
    <property type="match status" value="1"/>
</dbReference>
<dbReference type="InterPro" id="IPR003877">
    <property type="entry name" value="SPRY_dom"/>
</dbReference>
<dbReference type="EMBL" id="CAXLJM020000023">
    <property type="protein sequence ID" value="CAL8088738.1"/>
    <property type="molecule type" value="Genomic_DNA"/>
</dbReference>
<dbReference type="InterPro" id="IPR043136">
    <property type="entry name" value="B30.2/SPRY_sf"/>
</dbReference>
<keyword evidence="3" id="KW-0862">Zinc</keyword>
<evidence type="ECO:0000256" key="2">
    <source>
        <dbReference type="ARBA" id="ARBA00022771"/>
    </source>
</evidence>
<dbReference type="Pfam" id="PF25576">
    <property type="entry name" value="TPR_RNF123"/>
    <property type="match status" value="1"/>
</dbReference>
<evidence type="ECO:0000256" key="1">
    <source>
        <dbReference type="ARBA" id="ARBA00022723"/>
    </source>
</evidence>
<dbReference type="InterPro" id="IPR013320">
    <property type="entry name" value="ConA-like_dom_sf"/>
</dbReference>
<evidence type="ECO:0000313" key="7">
    <source>
        <dbReference type="Proteomes" id="UP001642540"/>
    </source>
</evidence>
<dbReference type="SMART" id="SM00449">
    <property type="entry name" value="SPRY"/>
    <property type="match status" value="1"/>
</dbReference>
<feature type="compositionally biased region" description="Polar residues" evidence="4">
    <location>
        <begin position="683"/>
        <end position="714"/>
    </location>
</feature>
<feature type="region of interest" description="Disordered" evidence="4">
    <location>
        <begin position="29"/>
        <end position="90"/>
    </location>
</feature>
<comment type="caution">
    <text evidence="6">The sequence shown here is derived from an EMBL/GenBank/DDBJ whole genome shotgun (WGS) entry which is preliminary data.</text>
</comment>
<dbReference type="Pfam" id="PF00622">
    <property type="entry name" value="SPRY"/>
    <property type="match status" value="1"/>
</dbReference>
<keyword evidence="7" id="KW-1185">Reference proteome</keyword>
<dbReference type="PROSITE" id="PS50188">
    <property type="entry name" value="B302_SPRY"/>
    <property type="match status" value="1"/>
</dbReference>
<feature type="region of interest" description="Disordered" evidence="4">
    <location>
        <begin position="652"/>
        <end position="714"/>
    </location>
</feature>
<keyword evidence="1" id="KW-0479">Metal-binding</keyword>
<evidence type="ECO:0000313" key="6">
    <source>
        <dbReference type="EMBL" id="CAL8088738.1"/>
    </source>
</evidence>
<evidence type="ECO:0000256" key="3">
    <source>
        <dbReference type="ARBA" id="ARBA00022833"/>
    </source>
</evidence>
<protein>
    <recommendedName>
        <fullName evidence="5">B30.2/SPRY domain-containing protein</fullName>
    </recommendedName>
</protein>
<gene>
    <name evidence="6" type="ORF">ODALV1_LOCUS7147</name>
</gene>
<evidence type="ECO:0000256" key="4">
    <source>
        <dbReference type="SAM" id="MobiDB-lite"/>
    </source>
</evidence>
<dbReference type="Gene3D" id="2.60.120.920">
    <property type="match status" value="1"/>
</dbReference>
<organism evidence="6 7">
    <name type="scientific">Orchesella dallaii</name>
    <dbReference type="NCBI Taxonomy" id="48710"/>
    <lineage>
        <taxon>Eukaryota</taxon>
        <taxon>Metazoa</taxon>
        <taxon>Ecdysozoa</taxon>
        <taxon>Arthropoda</taxon>
        <taxon>Hexapoda</taxon>
        <taxon>Collembola</taxon>
        <taxon>Entomobryomorpha</taxon>
        <taxon>Entomobryoidea</taxon>
        <taxon>Orchesellidae</taxon>
        <taxon>Orchesellinae</taxon>
        <taxon>Orchesella</taxon>
    </lineage>
</organism>
<dbReference type="Gene3D" id="3.30.40.10">
    <property type="entry name" value="Zinc/RING finger domain, C3HC4 (zinc finger)"/>
    <property type="match status" value="1"/>
</dbReference>
<feature type="compositionally biased region" description="Low complexity" evidence="4">
    <location>
        <begin position="38"/>
        <end position="52"/>
    </location>
</feature>
<sequence>MATTSILSRTVITQIFGTEFVTSLEAEDATFGDRSSGESKSSSISNGHIHSSPAVGHVVGVSQSNSDGMKPSKSPRTSPPVDEMDTGEPKKVVQPSADVFGQLIQRQLDAVVEESKRQQRVVNQEGRLGPNIVKYDASSHIGTFIISNDRLSVNSQCNFGSVKACSCVYKGKWQYEVQLGSKGVMQIGWATLETKFSQEKGVGDTIDSYAYDGNRLRKWNKTTSPYGETWQAGDIIGCCIDLDEGKIDFYRNGKPLGTAFSNIRRGPGVAYFPAASLAYGENIVSNFGATPLQYLVEGFSPLQLQSSLDNAKTDLLLSWLNSVLSLYPGTKFCPEYVGGANNVDYQTLLVITNRLIEFLGPHLQSGFVVEQSFFPFFASCLGLPEKIMHTDIISAQNISYDKTDLLLDIMWTFLEETEMKTCLEKTCVILMNHFRSNSLSLAYPYQHYSLYCLLALARHRATRRHMIRYLLFDKTKLMHFLHVRPMDETVLKEIIPETWWPGKSPENSSSAVSYENTCRSIQQKISDLQSLQVNLMKQLLNNADGTERRPSSRALFLRKFRQYVRDVVRPGSVLHQPINKAMATFFCFLRTVGDLYREEVENNDEQKLPDFPCSMFFDTSISYYEMERVGGIASYLYKTHHKEVCQALSIPDYMPNNATTTPAQGGGRVSQGVQRGTPMPSALQLNTSDEQETTASDGSTSGENSPSPTHQTVSNRTITIAVPVPRIQPVGPVTLAPLAENMGILSTSTPTGNAITQSNGAPQRVELGITPLLPSRQAPDHNNGVHVSATSSGEDVSTPMPVPHLGAALIAGTPSGHSMLIPMLADFRNFIAQGERGFTYFPGGFVGFGGMEHRNAIQLHNPAVALLGKESGMMDVRASLRELLDNAIIIYSCGVQRHVEKVVGLRNTMEEYVKALDRANTSLNSASISEEERTELVKSVEIFTNKLDEQARHIAWVKSAVFTKERQIFVYQLLKTVLATLKSSTSEGVLFAFVPEHYISTLINLTWFLLTQMHPTVPHSSLVGLEGILTEVAEFVAKHFADTRIIIAETKDTLTQALSSFICNRTMLTALEQMPSDSQISMVKSILRPYENRAWAQSNWMLVRFWQGSGFGFQYPNALEARRPFRAKPVQDEFGISTNLPPTPSRILQNHVANVLLENQKFAVSYIHSVLNQLNWAFSEFVGLLQEIQNAALRPERVFIEARQLKICCTCFELTQALLRVVEMVSTIASPVITDASRESSEPLLARLCMLLSQIMNRIGNNTGCFAQVIELDIPGLENVTYYPLLSSVGGILVSLIVRDLEKAAEAEMPATRALLCEPSFQVESLNFFFGRNQPQNLKRIFSLQTHVPDDVSESEIGTLEKVVSHLADWTQRHETEMEALDDDSACTICYASPQNTTFKPCNHRACK</sequence>
<evidence type="ECO:0000259" key="5">
    <source>
        <dbReference type="PROSITE" id="PS50188"/>
    </source>
</evidence>
<dbReference type="SUPFAM" id="SSF49899">
    <property type="entry name" value="Concanavalin A-like lectins/glucanases"/>
    <property type="match status" value="1"/>
</dbReference>
<feature type="domain" description="B30.2/SPRY" evidence="5">
    <location>
        <begin position="113"/>
        <end position="292"/>
    </location>
</feature>
<dbReference type="Proteomes" id="UP001642540">
    <property type="component" value="Unassembled WGS sequence"/>
</dbReference>
<reference evidence="6 7" key="1">
    <citation type="submission" date="2024-08" db="EMBL/GenBank/DDBJ databases">
        <authorList>
            <person name="Cucini C."/>
            <person name="Frati F."/>
        </authorList>
    </citation>
    <scope>NUCLEOTIDE SEQUENCE [LARGE SCALE GENOMIC DNA]</scope>
</reference>
<dbReference type="InterPro" id="IPR045129">
    <property type="entry name" value="RNF123/RKP/RSPRY1"/>
</dbReference>